<dbReference type="HOGENOM" id="CLU_000445_90_1_10"/>
<dbReference type="AlphaFoldDB" id="E7RS37"/>
<dbReference type="GO" id="GO:0006355">
    <property type="term" value="P:regulation of DNA-templated transcription"/>
    <property type="evidence" value="ECO:0007669"/>
    <property type="project" value="InterPro"/>
</dbReference>
<dbReference type="SMART" id="SM00421">
    <property type="entry name" value="HTH_LUXR"/>
    <property type="match status" value="1"/>
</dbReference>
<dbReference type="Proteomes" id="UP000005580">
    <property type="component" value="Unassembled WGS sequence"/>
</dbReference>
<dbReference type="PANTHER" id="PTHR44688:SF16">
    <property type="entry name" value="DNA-BINDING TRANSCRIPTIONAL ACTIVATOR DEVR_DOSR"/>
    <property type="match status" value="1"/>
</dbReference>
<keyword evidence="1" id="KW-0805">Transcription regulation</keyword>
<dbReference type="InterPro" id="IPR036388">
    <property type="entry name" value="WH-like_DNA-bd_sf"/>
</dbReference>
<dbReference type="STRING" id="28134.SAMN05444288_1062"/>
<organism evidence="5 6">
    <name type="scientific">Hoylesella oralis ATCC 33269</name>
    <dbReference type="NCBI Taxonomy" id="873533"/>
    <lineage>
        <taxon>Bacteria</taxon>
        <taxon>Pseudomonadati</taxon>
        <taxon>Bacteroidota</taxon>
        <taxon>Bacteroidia</taxon>
        <taxon>Bacteroidales</taxon>
        <taxon>Prevotellaceae</taxon>
        <taxon>Hoylesella</taxon>
    </lineage>
</organism>
<sequence length="203" mass="23191">MTDSRPRIAIIGLNTLSVLGMRQLLQNVMPIMAIDTFLSFKEIMAADLERYFHFFVDEDVVSQNYSFFIERRMKTIVLTASAAIDNRLADFHCLYINVPEEQLVRSVLMLVQYAHVGGKRLPAEPKKMQEKMLRTKILTGREIEVLSLIVQGFINKEIAGRLNISITTVITHRKNIMEKLGMKSVSALTIYAVMHGYVDINKI</sequence>
<evidence type="ECO:0000259" key="4">
    <source>
        <dbReference type="PROSITE" id="PS50043"/>
    </source>
</evidence>
<reference evidence="5" key="1">
    <citation type="submission" date="2011-01" db="EMBL/GenBank/DDBJ databases">
        <authorList>
            <person name="Muzny D."/>
            <person name="Qin X."/>
            <person name="Buhay C."/>
            <person name="Dugan-Rocha S."/>
            <person name="Ding Y."/>
            <person name="Chen G."/>
            <person name="Hawes A."/>
            <person name="Holder M."/>
            <person name="Jhangiani S."/>
            <person name="Johnson A."/>
            <person name="Khan Z."/>
            <person name="Li Z."/>
            <person name="Liu W."/>
            <person name="Liu X."/>
            <person name="Perez L."/>
            <person name="Shen H."/>
            <person name="Wang Q."/>
            <person name="Watt J."/>
            <person name="Xi L."/>
            <person name="Xin Y."/>
            <person name="Zhou J."/>
            <person name="Deng J."/>
            <person name="Jiang H."/>
            <person name="Liu Y."/>
            <person name="Qu J."/>
            <person name="Song X.-Z."/>
            <person name="Zhang L."/>
            <person name="Villasana D."/>
            <person name="Johnson A."/>
            <person name="Liu J."/>
            <person name="Liyanage D."/>
            <person name="Lorensuhewa L."/>
            <person name="Robinson T."/>
            <person name="Song A."/>
            <person name="Song B.-B."/>
            <person name="Dinh H."/>
            <person name="Thornton R."/>
            <person name="Coyle M."/>
            <person name="Francisco L."/>
            <person name="Jackson L."/>
            <person name="Javaid M."/>
            <person name="Korchina V."/>
            <person name="Kovar C."/>
            <person name="Mata R."/>
            <person name="Mathew T."/>
            <person name="Ngo R."/>
            <person name="Nguyen L."/>
            <person name="Nguyen N."/>
            <person name="Okwuonu G."/>
            <person name="Ongeri F."/>
            <person name="Pham C."/>
            <person name="Simmons D."/>
            <person name="Wilczek-Boney K."/>
            <person name="Hale W."/>
            <person name="Jakkamsetti A."/>
            <person name="Pham P."/>
            <person name="Ruth R."/>
            <person name="San Lucas F."/>
            <person name="Warren J."/>
            <person name="Zhang J."/>
            <person name="Zhao Z."/>
            <person name="Zhou C."/>
            <person name="Zhu D."/>
            <person name="Lee S."/>
            <person name="Bess C."/>
            <person name="Blankenburg K."/>
            <person name="Forbes L."/>
            <person name="Fu Q."/>
            <person name="Gubbala S."/>
            <person name="Hirani K."/>
            <person name="Jayaseelan J.C."/>
            <person name="Lara F."/>
            <person name="Munidasa M."/>
            <person name="Palculict T."/>
            <person name="Patil S."/>
            <person name="Pu L.-L."/>
            <person name="Saada N."/>
            <person name="Tang L."/>
            <person name="Weissenberger G."/>
            <person name="Zhu Y."/>
            <person name="Hemphill L."/>
            <person name="Shang Y."/>
            <person name="Youmans B."/>
            <person name="Ayvaz T."/>
            <person name="Ross M."/>
            <person name="Santibanez J."/>
            <person name="Aqrawi P."/>
            <person name="Gross S."/>
            <person name="Joshi V."/>
            <person name="Fowler G."/>
            <person name="Nazareth L."/>
            <person name="Reid J."/>
            <person name="Worley K."/>
            <person name="Petrosino J."/>
            <person name="Highlander S."/>
            <person name="Gibbs R."/>
        </authorList>
    </citation>
    <scope>NUCLEOTIDE SEQUENCE [LARGE SCALE GENOMIC DNA]</scope>
    <source>
        <strain evidence="5">ATCC 33269</strain>
    </source>
</reference>
<keyword evidence="2" id="KW-0238">DNA-binding</keyword>
<evidence type="ECO:0000256" key="3">
    <source>
        <dbReference type="ARBA" id="ARBA00023163"/>
    </source>
</evidence>
<keyword evidence="3" id="KW-0804">Transcription</keyword>
<evidence type="ECO:0000256" key="1">
    <source>
        <dbReference type="ARBA" id="ARBA00023015"/>
    </source>
</evidence>
<dbReference type="Gene3D" id="1.10.10.10">
    <property type="entry name" value="Winged helix-like DNA-binding domain superfamily/Winged helix DNA-binding domain"/>
    <property type="match status" value="1"/>
</dbReference>
<protein>
    <submittedName>
        <fullName evidence="5">Transcriptional regulator, LuxR family</fullName>
    </submittedName>
</protein>
<dbReference type="PANTHER" id="PTHR44688">
    <property type="entry name" value="DNA-BINDING TRANSCRIPTIONAL ACTIVATOR DEVR_DOSR"/>
    <property type="match status" value="1"/>
</dbReference>
<gene>
    <name evidence="5" type="ORF">HMPREF0663_12105</name>
</gene>
<dbReference type="InterPro" id="IPR000792">
    <property type="entry name" value="Tscrpt_reg_LuxR_C"/>
</dbReference>
<dbReference type="GO" id="GO:0003677">
    <property type="term" value="F:DNA binding"/>
    <property type="evidence" value="ECO:0007669"/>
    <property type="project" value="UniProtKB-KW"/>
</dbReference>
<feature type="domain" description="HTH luxR-type" evidence="4">
    <location>
        <begin position="131"/>
        <end position="196"/>
    </location>
</feature>
<dbReference type="EMBL" id="AEPE02000006">
    <property type="protein sequence ID" value="EFZ36038.1"/>
    <property type="molecule type" value="Genomic_DNA"/>
</dbReference>
<dbReference type="PRINTS" id="PR00038">
    <property type="entry name" value="HTHLUXR"/>
</dbReference>
<dbReference type="Pfam" id="PF00196">
    <property type="entry name" value="GerE"/>
    <property type="match status" value="1"/>
</dbReference>
<accession>E7RS37</accession>
<evidence type="ECO:0000313" key="5">
    <source>
        <dbReference type="EMBL" id="EFZ36038.1"/>
    </source>
</evidence>
<dbReference type="CDD" id="cd06170">
    <property type="entry name" value="LuxR_C_like"/>
    <property type="match status" value="1"/>
</dbReference>
<name>E7RS37_9BACT</name>
<dbReference type="InterPro" id="IPR016032">
    <property type="entry name" value="Sig_transdc_resp-reg_C-effctor"/>
</dbReference>
<proteinExistence type="predicted"/>
<dbReference type="eggNOG" id="COG2197">
    <property type="taxonomic scope" value="Bacteria"/>
</dbReference>
<dbReference type="PROSITE" id="PS50043">
    <property type="entry name" value="HTH_LUXR_2"/>
    <property type="match status" value="1"/>
</dbReference>
<evidence type="ECO:0000256" key="2">
    <source>
        <dbReference type="ARBA" id="ARBA00023125"/>
    </source>
</evidence>
<dbReference type="RefSeq" id="WP_004370311.1">
    <property type="nucleotide sequence ID" value="NZ_GL833119.1"/>
</dbReference>
<dbReference type="PROSITE" id="PS00622">
    <property type="entry name" value="HTH_LUXR_1"/>
    <property type="match status" value="1"/>
</dbReference>
<dbReference type="SUPFAM" id="SSF46894">
    <property type="entry name" value="C-terminal effector domain of the bipartite response regulators"/>
    <property type="match status" value="1"/>
</dbReference>
<keyword evidence="6" id="KW-1185">Reference proteome</keyword>
<evidence type="ECO:0000313" key="6">
    <source>
        <dbReference type="Proteomes" id="UP000005580"/>
    </source>
</evidence>
<comment type="caution">
    <text evidence="5">The sequence shown here is derived from an EMBL/GenBank/DDBJ whole genome shotgun (WGS) entry which is preliminary data.</text>
</comment>